<dbReference type="PROSITE" id="PS50865">
    <property type="entry name" value="ZF_MYND_2"/>
    <property type="match status" value="1"/>
</dbReference>
<organism evidence="6 7">
    <name type="scientific">Phanerochaete sordida</name>
    <dbReference type="NCBI Taxonomy" id="48140"/>
    <lineage>
        <taxon>Eukaryota</taxon>
        <taxon>Fungi</taxon>
        <taxon>Dikarya</taxon>
        <taxon>Basidiomycota</taxon>
        <taxon>Agaricomycotina</taxon>
        <taxon>Agaricomycetes</taxon>
        <taxon>Polyporales</taxon>
        <taxon>Phanerochaetaceae</taxon>
        <taxon>Phanerochaete</taxon>
    </lineage>
</organism>
<evidence type="ECO:0000313" key="7">
    <source>
        <dbReference type="Proteomes" id="UP000703269"/>
    </source>
</evidence>
<evidence type="ECO:0000256" key="4">
    <source>
        <dbReference type="PROSITE-ProRule" id="PRU00134"/>
    </source>
</evidence>
<evidence type="ECO:0000256" key="3">
    <source>
        <dbReference type="ARBA" id="ARBA00022833"/>
    </source>
</evidence>
<keyword evidence="2 4" id="KW-0863">Zinc-finger</keyword>
<sequence length="519" mass="59298">MLALWRELFPGDFSQTPSVPLSPDNMRDRIIQMPDLWTQLMRELYTDDLDPYSIWAPATTLMLAVRFSSQATWCTALNSGFVVALAQLIGSSYLCGYTQEQLLTAQDPRRVGRCTLMLDLFVACNGRILASEQKEDVTMILDVLQDTIVGIFVKLWDVRDPFLIALPENSAKGNDKSLSPVNHLYDLHATLDALGHDATKTLREHREIDFIGSHIPHVSLAIWLHSPAPEIREGALSTLGLLNDPRHPSRDLWTEFFCSADLGYSGDEQIARGLIRDLSDETIVDGSLTDVVILMVEWQNMYAGARDSLPLERRFAPYSMAAVRRQLCQGRSTETRGSIAMATTVFKNLGTGSLTSSKQCYNFLDLFCRYLRLHMDLYNDTPPPLLNTFIHWGLQQLHRLGKGVRPKSAAMRRHTLQESQVISDEIARRQLARRSDDWRRFVRTWQVVRTYLTPEPGEAQWTPFGALERCAWEECLCSRHKPAHRMRLCKGCELVVYCGARCQRSDWEEHRLRCRRVAR</sequence>
<name>A0A9P3GEH6_9APHY</name>
<feature type="domain" description="MYND-type" evidence="5">
    <location>
        <begin position="477"/>
        <end position="514"/>
    </location>
</feature>
<dbReference type="Pfam" id="PF01753">
    <property type="entry name" value="zf-MYND"/>
    <property type="match status" value="1"/>
</dbReference>
<evidence type="ECO:0000313" key="6">
    <source>
        <dbReference type="EMBL" id="GJE93335.1"/>
    </source>
</evidence>
<evidence type="ECO:0000256" key="2">
    <source>
        <dbReference type="ARBA" id="ARBA00022771"/>
    </source>
</evidence>
<dbReference type="InterPro" id="IPR002893">
    <property type="entry name" value="Znf_MYND"/>
</dbReference>
<keyword evidence="7" id="KW-1185">Reference proteome</keyword>
<keyword evidence="1" id="KW-0479">Metal-binding</keyword>
<accession>A0A9P3GEH6</accession>
<dbReference type="AlphaFoldDB" id="A0A9P3GEH6"/>
<dbReference type="GO" id="GO:0008270">
    <property type="term" value="F:zinc ion binding"/>
    <property type="evidence" value="ECO:0007669"/>
    <property type="project" value="UniProtKB-KW"/>
</dbReference>
<proteinExistence type="predicted"/>
<evidence type="ECO:0000256" key="1">
    <source>
        <dbReference type="ARBA" id="ARBA00022723"/>
    </source>
</evidence>
<dbReference type="Proteomes" id="UP000703269">
    <property type="component" value="Unassembled WGS sequence"/>
</dbReference>
<comment type="caution">
    <text evidence="6">The sequence shown here is derived from an EMBL/GenBank/DDBJ whole genome shotgun (WGS) entry which is preliminary data.</text>
</comment>
<dbReference type="Gene3D" id="6.10.140.2220">
    <property type="match status" value="1"/>
</dbReference>
<dbReference type="SUPFAM" id="SSF144232">
    <property type="entry name" value="HIT/MYND zinc finger-like"/>
    <property type="match status" value="1"/>
</dbReference>
<gene>
    <name evidence="6" type="ORF">PsYK624_094940</name>
</gene>
<keyword evidence="3" id="KW-0862">Zinc</keyword>
<protein>
    <submittedName>
        <fullName evidence="6">Zinc finger MYND domain-containing protein</fullName>
    </submittedName>
</protein>
<dbReference type="OrthoDB" id="2804601at2759"/>
<dbReference type="EMBL" id="BPQB01000031">
    <property type="protein sequence ID" value="GJE93335.1"/>
    <property type="molecule type" value="Genomic_DNA"/>
</dbReference>
<evidence type="ECO:0000259" key="5">
    <source>
        <dbReference type="PROSITE" id="PS50865"/>
    </source>
</evidence>
<reference evidence="6 7" key="1">
    <citation type="submission" date="2021-08" db="EMBL/GenBank/DDBJ databases">
        <title>Draft Genome Sequence of Phanerochaete sordida strain YK-624.</title>
        <authorList>
            <person name="Mori T."/>
            <person name="Dohra H."/>
            <person name="Suzuki T."/>
            <person name="Kawagishi H."/>
            <person name="Hirai H."/>
        </authorList>
    </citation>
    <scope>NUCLEOTIDE SEQUENCE [LARGE SCALE GENOMIC DNA]</scope>
    <source>
        <strain evidence="6 7">YK-624</strain>
    </source>
</reference>